<evidence type="ECO:0000256" key="1">
    <source>
        <dbReference type="ARBA" id="ARBA00004141"/>
    </source>
</evidence>
<feature type="transmembrane region" description="Helical" evidence="6">
    <location>
        <begin position="199"/>
        <end position="218"/>
    </location>
</feature>
<feature type="transmembrane region" description="Helical" evidence="6">
    <location>
        <begin position="7"/>
        <end position="24"/>
    </location>
</feature>
<reference evidence="8" key="2">
    <citation type="journal article" date="2018" name="BMC Genomics">
        <title>Whole genome sequencing and function prediction of 133 gut anaerobes isolated from chicken caecum in pure cultures.</title>
        <authorList>
            <person name="Medvecky M."/>
            <person name="Cejkova D."/>
            <person name="Polansky O."/>
            <person name="Karasova D."/>
            <person name="Kubasova T."/>
            <person name="Cizek A."/>
            <person name="Rychlik I."/>
        </authorList>
    </citation>
    <scope>NUCLEOTIDE SEQUENCE</scope>
    <source>
        <strain evidence="8">An149</strain>
    </source>
</reference>
<evidence type="ECO:0000313" key="8">
    <source>
        <dbReference type="EMBL" id="OUQ04111.1"/>
    </source>
</evidence>
<reference evidence="9" key="1">
    <citation type="submission" date="2017-04" db="EMBL/GenBank/DDBJ databases">
        <title>Function of individual gut microbiota members based on whole genome sequencing of pure cultures obtained from chicken caecum.</title>
        <authorList>
            <person name="Medvecky M."/>
            <person name="Cejkova D."/>
            <person name="Polansky O."/>
            <person name="Karasova D."/>
            <person name="Kubasova T."/>
            <person name="Cizek A."/>
            <person name="Rychlik I."/>
        </authorList>
    </citation>
    <scope>NUCLEOTIDE SEQUENCE [LARGE SCALE GENOMIC DNA]</scope>
    <source>
        <strain evidence="9">An149</strain>
    </source>
</reference>
<evidence type="ECO:0000256" key="5">
    <source>
        <dbReference type="ARBA" id="ARBA00023136"/>
    </source>
</evidence>
<feature type="transmembrane region" description="Helical" evidence="6">
    <location>
        <begin position="298"/>
        <end position="324"/>
    </location>
</feature>
<dbReference type="GO" id="GO:0016020">
    <property type="term" value="C:membrane"/>
    <property type="evidence" value="ECO:0007669"/>
    <property type="project" value="UniProtKB-SubCell"/>
</dbReference>
<dbReference type="AlphaFoldDB" id="A0A1Y4Q0F8"/>
<dbReference type="Pfam" id="PF01594">
    <property type="entry name" value="AI-2E_transport"/>
    <property type="match status" value="1"/>
</dbReference>
<evidence type="ECO:0000313" key="7">
    <source>
        <dbReference type="EMBL" id="HJF39602.1"/>
    </source>
</evidence>
<comment type="similarity">
    <text evidence="2">Belongs to the autoinducer-2 exporter (AI-2E) (TC 2.A.86) family.</text>
</comment>
<evidence type="ECO:0000256" key="4">
    <source>
        <dbReference type="ARBA" id="ARBA00022989"/>
    </source>
</evidence>
<dbReference type="GO" id="GO:0055085">
    <property type="term" value="P:transmembrane transport"/>
    <property type="evidence" value="ECO:0007669"/>
    <property type="project" value="TreeGrafter"/>
</dbReference>
<reference evidence="7" key="4">
    <citation type="submission" date="2021-09" db="EMBL/GenBank/DDBJ databases">
        <authorList>
            <person name="Gilroy R."/>
        </authorList>
    </citation>
    <scope>NUCLEOTIDE SEQUENCE</scope>
    <source>
        <strain evidence="7">CHK193-16274</strain>
    </source>
</reference>
<sequence length="338" mass="38856">MKEHLIKYLYWLMILFVLVIATYVLVNWLIPLFFSCLIVLILQPLLAKEINLLKIKNSLLAKAVIIFNYGLFIVLAISLIIFCIIQIYNILEILPDYLQRLYVMFSNNSYIIDISKYLDFIYSGSMSIIENVSSSFIHGLIMVIMKIPSIMFDMVFIIMTSLFMLLDFQRIDKLLIRKYPMVSLVVDTTKDVFSNMFKAYFIIMVVTFFELWIGFLIMKLEHSVVLACIIAIFDFLPVFGIDMIMIPWIVICAFTNKISLALGLLIIYLVIVITKNILEPKLIAKGLGISPLVSLIGMYLGMKILGFVGLIIVPVILVIVIQVIKVKKNYDILNKQED</sequence>
<feature type="transmembrane region" description="Helical" evidence="6">
    <location>
        <begin position="59"/>
        <end position="88"/>
    </location>
</feature>
<evidence type="ECO:0000256" key="6">
    <source>
        <dbReference type="SAM" id="Phobius"/>
    </source>
</evidence>
<proteinExistence type="inferred from homology"/>
<feature type="transmembrane region" description="Helical" evidence="6">
    <location>
        <begin position="258"/>
        <end position="278"/>
    </location>
</feature>
<dbReference type="InterPro" id="IPR002549">
    <property type="entry name" value="AI-2E-like"/>
</dbReference>
<dbReference type="RefSeq" id="WP_087257713.1">
    <property type="nucleotide sequence ID" value="NZ_CAJFOD010000049.1"/>
</dbReference>
<keyword evidence="5 6" id="KW-0472">Membrane</keyword>
<feature type="transmembrane region" description="Helical" evidence="6">
    <location>
        <begin position="224"/>
        <end position="251"/>
    </location>
</feature>
<comment type="subcellular location">
    <subcellularLocation>
        <location evidence="1">Membrane</location>
        <topology evidence="1">Multi-pass membrane protein</topology>
    </subcellularLocation>
</comment>
<reference evidence="7" key="3">
    <citation type="journal article" date="2021" name="PeerJ">
        <title>Extensive microbial diversity within the chicken gut microbiome revealed by metagenomics and culture.</title>
        <authorList>
            <person name="Gilroy R."/>
            <person name="Ravi A."/>
            <person name="Getino M."/>
            <person name="Pursley I."/>
            <person name="Horton D.L."/>
            <person name="Alikhan N.F."/>
            <person name="Baker D."/>
            <person name="Gharbi K."/>
            <person name="Hall N."/>
            <person name="Watson M."/>
            <person name="Adriaenssens E.M."/>
            <person name="Foster-Nyarko E."/>
            <person name="Jarju S."/>
            <person name="Secka A."/>
            <person name="Antonio M."/>
            <person name="Oren A."/>
            <person name="Chaudhuri R.R."/>
            <person name="La Ragione R."/>
            <person name="Hildebrand F."/>
            <person name="Pallen M.J."/>
        </authorList>
    </citation>
    <scope>NUCLEOTIDE SEQUENCE</scope>
    <source>
        <strain evidence="7">CHK193-16274</strain>
    </source>
</reference>
<evidence type="ECO:0000313" key="9">
    <source>
        <dbReference type="Proteomes" id="UP000196258"/>
    </source>
</evidence>
<dbReference type="EMBL" id="NFLB01000014">
    <property type="protein sequence ID" value="OUQ04111.1"/>
    <property type="molecule type" value="Genomic_DNA"/>
</dbReference>
<dbReference type="Proteomes" id="UP000196258">
    <property type="component" value="Unassembled WGS sequence"/>
</dbReference>
<protein>
    <submittedName>
        <fullName evidence="8">AI-2E family transporter</fullName>
    </submittedName>
</protein>
<keyword evidence="4 6" id="KW-1133">Transmembrane helix</keyword>
<accession>A0A1Y4Q0F8</accession>
<comment type="caution">
    <text evidence="8">The sequence shown here is derived from an EMBL/GenBank/DDBJ whole genome shotgun (WGS) entry which is preliminary data.</text>
</comment>
<evidence type="ECO:0000256" key="3">
    <source>
        <dbReference type="ARBA" id="ARBA00022692"/>
    </source>
</evidence>
<keyword evidence="3 6" id="KW-0812">Transmembrane</keyword>
<name>A0A1Y4Q0F8_9FIRM</name>
<evidence type="ECO:0000256" key="2">
    <source>
        <dbReference type="ARBA" id="ARBA00009773"/>
    </source>
</evidence>
<gene>
    <name evidence="8" type="ORF">B5E91_11370</name>
    <name evidence="7" type="ORF">K8V91_01645</name>
</gene>
<dbReference type="PANTHER" id="PTHR21716:SF68">
    <property type="entry name" value="TRANSPORT PROTEIN YTVI-RELATED"/>
    <property type="match status" value="1"/>
</dbReference>
<dbReference type="EMBL" id="DYWV01000056">
    <property type="protein sequence ID" value="HJF39602.1"/>
    <property type="molecule type" value="Genomic_DNA"/>
</dbReference>
<dbReference type="Proteomes" id="UP000749320">
    <property type="component" value="Unassembled WGS sequence"/>
</dbReference>
<dbReference type="PANTHER" id="PTHR21716">
    <property type="entry name" value="TRANSMEMBRANE PROTEIN"/>
    <property type="match status" value="1"/>
</dbReference>
<organism evidence="8 9">
    <name type="scientific">Thomasclavelia spiroformis</name>
    <dbReference type="NCBI Taxonomy" id="29348"/>
    <lineage>
        <taxon>Bacteria</taxon>
        <taxon>Bacillati</taxon>
        <taxon>Bacillota</taxon>
        <taxon>Erysipelotrichia</taxon>
        <taxon>Erysipelotrichales</taxon>
        <taxon>Coprobacillaceae</taxon>
        <taxon>Thomasclavelia</taxon>
    </lineage>
</organism>